<evidence type="ECO:0000313" key="2">
    <source>
        <dbReference type="EMBL" id="KKK87173.1"/>
    </source>
</evidence>
<dbReference type="PANTHER" id="PTHR42966">
    <property type="entry name" value="N-ACETYLNEURAMINATE SYNTHASE"/>
    <property type="match status" value="1"/>
</dbReference>
<protein>
    <recommendedName>
        <fullName evidence="1">AFP-like domain-containing protein</fullName>
    </recommendedName>
</protein>
<dbReference type="InterPro" id="IPR036732">
    <property type="entry name" value="AFP_Neu5c_C_sf"/>
</dbReference>
<feature type="non-terminal residue" evidence="2">
    <location>
        <position position="1"/>
    </location>
</feature>
<dbReference type="AlphaFoldDB" id="A0A0F8Z0J3"/>
<proteinExistence type="predicted"/>
<reference evidence="2" key="1">
    <citation type="journal article" date="2015" name="Nature">
        <title>Complex archaea that bridge the gap between prokaryotes and eukaryotes.</title>
        <authorList>
            <person name="Spang A."/>
            <person name="Saw J.H."/>
            <person name="Jorgensen S.L."/>
            <person name="Zaremba-Niedzwiedzka K."/>
            <person name="Martijn J."/>
            <person name="Lind A.E."/>
            <person name="van Eijk R."/>
            <person name="Schleper C."/>
            <person name="Guy L."/>
            <person name="Ettema T.J."/>
        </authorList>
    </citation>
    <scope>NUCLEOTIDE SEQUENCE</scope>
</reference>
<dbReference type="GO" id="GO:0047444">
    <property type="term" value="F:N-acylneuraminate-9-phosphate synthase activity"/>
    <property type="evidence" value="ECO:0007669"/>
    <property type="project" value="TreeGrafter"/>
</dbReference>
<dbReference type="EMBL" id="LAZR01050521">
    <property type="protein sequence ID" value="KKK87173.1"/>
    <property type="molecule type" value="Genomic_DNA"/>
</dbReference>
<dbReference type="SMART" id="SM00858">
    <property type="entry name" value="SAF"/>
    <property type="match status" value="1"/>
</dbReference>
<dbReference type="Pfam" id="PF03102">
    <property type="entry name" value="NeuB"/>
    <property type="match status" value="1"/>
</dbReference>
<dbReference type="InterPro" id="IPR013785">
    <property type="entry name" value="Aldolase_TIM"/>
</dbReference>
<dbReference type="Gene3D" id="3.20.20.70">
    <property type="entry name" value="Aldolase class I"/>
    <property type="match status" value="1"/>
</dbReference>
<dbReference type="InterPro" id="IPR051690">
    <property type="entry name" value="PseI-like"/>
</dbReference>
<dbReference type="SUPFAM" id="SSF51269">
    <property type="entry name" value="AFP III-like domain"/>
    <property type="match status" value="1"/>
</dbReference>
<dbReference type="PANTHER" id="PTHR42966:SF1">
    <property type="entry name" value="SIALIC ACID SYNTHASE"/>
    <property type="match status" value="1"/>
</dbReference>
<name>A0A0F8Z0J3_9ZZZZ</name>
<dbReference type="SUPFAM" id="SSF51569">
    <property type="entry name" value="Aldolase"/>
    <property type="match status" value="1"/>
</dbReference>
<dbReference type="InterPro" id="IPR013974">
    <property type="entry name" value="SAF"/>
</dbReference>
<dbReference type="CDD" id="cd11615">
    <property type="entry name" value="SAF_NeuB_like"/>
    <property type="match status" value="1"/>
</dbReference>
<comment type="caution">
    <text evidence="2">The sequence shown here is derived from an EMBL/GenBank/DDBJ whole genome shotgun (WGS) entry which is preliminary data.</text>
</comment>
<evidence type="ECO:0000259" key="1">
    <source>
        <dbReference type="PROSITE" id="PS50844"/>
    </source>
</evidence>
<dbReference type="Pfam" id="PF08666">
    <property type="entry name" value="SAF"/>
    <property type="match status" value="1"/>
</dbReference>
<dbReference type="InterPro" id="IPR057736">
    <property type="entry name" value="SAF_PseI/NeuA/NeuB"/>
</dbReference>
<organism evidence="2">
    <name type="scientific">marine sediment metagenome</name>
    <dbReference type="NCBI Taxonomy" id="412755"/>
    <lineage>
        <taxon>unclassified sequences</taxon>
        <taxon>metagenomes</taxon>
        <taxon>ecological metagenomes</taxon>
    </lineage>
</organism>
<sequence>SPFDYEAVDILEALDVPFYKIASPEIVDLELIYYIANKQKPVIISTGMSNLEEIEDALKTILKSGNNKIVILHCNTLYPTPLEAVNLKAIKTLEETFEYPIGFSDHTKEIYFSVAAVAMGACIIERHFTLDHDMPGFDHKASLDPKQFKEMVKQIREIEKAKGRFKKRPVNGEKTSIENMRRSIVAKFDIAEDTTITEDMLILKRPGTGLSAKYFDFVIGRKPKKLIYKDTVILTSHLK</sequence>
<dbReference type="Gene3D" id="3.90.1210.10">
    <property type="entry name" value="Antifreeze-like/N-acetylneuraminic acid synthase C-terminal domain"/>
    <property type="match status" value="1"/>
</dbReference>
<dbReference type="InterPro" id="IPR006190">
    <property type="entry name" value="SAF_AFP_Neu5Ac"/>
</dbReference>
<feature type="domain" description="AFP-like" evidence="1">
    <location>
        <begin position="183"/>
        <end position="239"/>
    </location>
</feature>
<dbReference type="InterPro" id="IPR013132">
    <property type="entry name" value="PseI/NeuA/B-like_N"/>
</dbReference>
<accession>A0A0F8Z0J3</accession>
<gene>
    <name evidence="2" type="ORF">LCGC14_2755880</name>
</gene>
<dbReference type="GO" id="GO:0016051">
    <property type="term" value="P:carbohydrate biosynthetic process"/>
    <property type="evidence" value="ECO:0007669"/>
    <property type="project" value="InterPro"/>
</dbReference>
<dbReference type="PROSITE" id="PS50844">
    <property type="entry name" value="AFP_LIKE"/>
    <property type="match status" value="1"/>
</dbReference>